<evidence type="ECO:0000313" key="2">
    <source>
        <dbReference type="EMBL" id="VFJ75353.1"/>
    </source>
</evidence>
<name>A0A450TZ91_9GAMM</name>
<reference evidence="2" key="1">
    <citation type="submission" date="2019-02" db="EMBL/GenBank/DDBJ databases">
        <authorList>
            <person name="Gruber-Vodicka R. H."/>
            <person name="Seah K. B. B."/>
        </authorList>
    </citation>
    <scope>NUCLEOTIDE SEQUENCE</scope>
    <source>
        <strain evidence="2">BECK_BZ163</strain>
        <strain evidence="4">BECK_BZ164</strain>
        <strain evidence="3">BECK_BZ165</strain>
    </source>
</reference>
<dbReference type="EMBL" id="CAADEZ010000827">
    <property type="protein sequence ID" value="VFJ75353.1"/>
    <property type="molecule type" value="Genomic_DNA"/>
</dbReference>
<organism evidence="2">
    <name type="scientific">Candidatus Kentrum sp. FM</name>
    <dbReference type="NCBI Taxonomy" id="2126340"/>
    <lineage>
        <taxon>Bacteria</taxon>
        <taxon>Pseudomonadati</taxon>
        <taxon>Pseudomonadota</taxon>
        <taxon>Gammaproteobacteria</taxon>
        <taxon>Candidatus Kentrum</taxon>
    </lineage>
</organism>
<dbReference type="EMBL" id="CAADFA010000892">
    <property type="protein sequence ID" value="VFJ75907.1"/>
    <property type="molecule type" value="Genomic_DNA"/>
</dbReference>
<dbReference type="EMBL" id="CAADFL010000904">
    <property type="protein sequence ID" value="VFK23122.1"/>
    <property type="molecule type" value="Genomic_DNA"/>
</dbReference>
<dbReference type="Pfam" id="PF03016">
    <property type="entry name" value="Exostosin_GT47"/>
    <property type="match status" value="1"/>
</dbReference>
<dbReference type="InterPro" id="IPR040911">
    <property type="entry name" value="Exostosin_GT47"/>
</dbReference>
<feature type="domain" description="Exostosin GT47" evidence="1">
    <location>
        <begin position="66"/>
        <end position="142"/>
    </location>
</feature>
<sequence>MDHFVAFLRRVKFNIVKGYDNYPYRQLRARCMKILDERKDVIGNFDVKGGFYGRSADSSEPVTNLERNLARPGFVKNMKQSDYVLCARGAGNFSIRFYETLALGRIPLYIDTNAPLPFEDRIDWDRYLVRVPVRKQNESGDILLDFHRRHRGPAFRKLQEDIRSLWCSYFEPDAFFRQMVRLVRKNQ</sequence>
<dbReference type="InterPro" id="IPR004263">
    <property type="entry name" value="Exostosin"/>
</dbReference>
<protein>
    <submittedName>
        <fullName evidence="2">Exostosin family protein</fullName>
    </submittedName>
</protein>
<evidence type="ECO:0000313" key="4">
    <source>
        <dbReference type="EMBL" id="VFK23122.1"/>
    </source>
</evidence>
<proteinExistence type="predicted"/>
<evidence type="ECO:0000313" key="3">
    <source>
        <dbReference type="EMBL" id="VFJ75907.1"/>
    </source>
</evidence>
<gene>
    <name evidence="2" type="ORF">BECKFM1743A_GA0114220_108271</name>
    <name evidence="4" type="ORF">BECKFM1743B_GA0114221_109041</name>
    <name evidence="3" type="ORF">BECKFM1743C_GA0114222_108922</name>
</gene>
<dbReference type="PANTHER" id="PTHR11062">
    <property type="entry name" value="EXOSTOSIN HEPARAN SULFATE GLYCOSYLTRANSFERASE -RELATED"/>
    <property type="match status" value="1"/>
</dbReference>
<dbReference type="GO" id="GO:0016757">
    <property type="term" value="F:glycosyltransferase activity"/>
    <property type="evidence" value="ECO:0007669"/>
    <property type="project" value="InterPro"/>
</dbReference>
<dbReference type="AlphaFoldDB" id="A0A450TZ91"/>
<evidence type="ECO:0000259" key="1">
    <source>
        <dbReference type="Pfam" id="PF03016"/>
    </source>
</evidence>
<accession>A0A450TZ91</accession>